<dbReference type="Gene3D" id="2.60.40.1180">
    <property type="entry name" value="Golgi alpha-mannosidase II"/>
    <property type="match status" value="1"/>
</dbReference>
<dbReference type="PANTHER" id="PTHR43651:SF3">
    <property type="entry name" value="1,4-ALPHA-GLUCAN-BRANCHING ENZYME"/>
    <property type="match status" value="1"/>
</dbReference>
<dbReference type="GO" id="GO:0003844">
    <property type="term" value="F:1,4-alpha-glucan branching enzyme activity"/>
    <property type="evidence" value="ECO:0007669"/>
    <property type="project" value="UniProtKB-UniRule"/>
</dbReference>
<dbReference type="PANTHER" id="PTHR43651">
    <property type="entry name" value="1,4-ALPHA-GLUCAN-BRANCHING ENZYME"/>
    <property type="match status" value="1"/>
</dbReference>
<dbReference type="NCBIfam" id="TIGR01515">
    <property type="entry name" value="branching_enzym"/>
    <property type="match status" value="1"/>
</dbReference>
<dbReference type="EC" id="2.4.1.18" evidence="9"/>
<dbReference type="UniPathway" id="UPA00164"/>
<evidence type="ECO:0000256" key="7">
    <source>
        <dbReference type="ARBA" id="ARBA00023056"/>
    </source>
</evidence>
<dbReference type="NCBIfam" id="NF003811">
    <property type="entry name" value="PRK05402.1"/>
    <property type="match status" value="1"/>
</dbReference>
<evidence type="ECO:0000256" key="4">
    <source>
        <dbReference type="ARBA" id="ARBA00022600"/>
    </source>
</evidence>
<keyword evidence="6 9" id="KW-0808">Transferase</keyword>
<dbReference type="Pfam" id="PF02806">
    <property type="entry name" value="Alpha-amylase_C"/>
    <property type="match status" value="1"/>
</dbReference>
<keyword evidence="5 9" id="KW-0328">Glycosyltransferase</keyword>
<dbReference type="Pfam" id="PF00128">
    <property type="entry name" value="Alpha-amylase"/>
    <property type="match status" value="1"/>
</dbReference>
<gene>
    <name evidence="9 12" type="primary">glgB</name>
    <name evidence="12" type="ORF">D3791_00895</name>
</gene>
<evidence type="ECO:0000313" key="13">
    <source>
        <dbReference type="Proteomes" id="UP000502331"/>
    </source>
</evidence>
<dbReference type="InterPro" id="IPR017853">
    <property type="entry name" value="GH"/>
</dbReference>
<dbReference type="InterPro" id="IPR006047">
    <property type="entry name" value="GH13_cat_dom"/>
</dbReference>
<dbReference type="Proteomes" id="UP000502331">
    <property type="component" value="Chromosome"/>
</dbReference>
<dbReference type="FunFam" id="3.20.20.80:FF:000003">
    <property type="entry name" value="1,4-alpha-glucan branching enzyme GlgB"/>
    <property type="match status" value="1"/>
</dbReference>
<accession>A0A6H0SDS9</accession>
<keyword evidence="7 9" id="KW-0320">Glycogen biosynthesis</keyword>
<dbReference type="InterPro" id="IPR013780">
    <property type="entry name" value="Glyco_hydro_b"/>
</dbReference>
<dbReference type="GO" id="GO:0005978">
    <property type="term" value="P:glycogen biosynthetic process"/>
    <property type="evidence" value="ECO:0007669"/>
    <property type="project" value="UniProtKB-UniRule"/>
</dbReference>
<dbReference type="EMBL" id="CP032549">
    <property type="protein sequence ID" value="QIV85802.1"/>
    <property type="molecule type" value="Genomic_DNA"/>
</dbReference>
<dbReference type="NCBIfam" id="NF008967">
    <property type="entry name" value="PRK12313.1"/>
    <property type="match status" value="1"/>
</dbReference>
<evidence type="ECO:0000256" key="2">
    <source>
        <dbReference type="ARBA" id="ARBA00004964"/>
    </source>
</evidence>
<sequence>MPDEDTSHPVLDARQVRLLSQGRHPDPFSVLGPTEDGRHLVARIPGAIQLWAVNATDQVQLEPHPQDPELFTGPALPYYRLRIRWASGYVEEREDPYRFGPVIGEFDEHLIGEGEHRSLWKALGAHLITHEQVAGAHFALWAPNARRVSVVGDFNSWNGTAHPMRARGATGVWELFLPGLDEGAVYKYEILGPDGELLPLKADPVGFGSEHPPATGSVIRRIEAHDWRDGSWLARREQINSVNAPISIYEVHLGSWRRTEGTGQSLSYLQLATQLVDYAADMGFTHIEVLPVTEHPFDGSWGYQPIGLFAPTIRYGTPQEFAAFVDAAHQRGLGVIADWVPGHFPTDQHGLGRFDGTALYEHLDPREGFHPDWNTLIYNYGRPEVRNYLVANALYWLGEYHLDGLRVDAVASMINRDYSRAEGEWIANKDGGNENYEALDFLKQTNVASYAQHPGIAMIAEDSTAYPGVTRPVDAGGLGFGYKWNLGWMNDSLEYFGKDPVYRKHHHNQLTFGITYAFSENFLLPISHDEVVHGKGSMYSRMPGSHADKLGNLKAFYGYMWGHPGKKLLFMGQEFGQPAEWDYQAQLDWNILDDPGHAGVQTLVQDLNRIYREQPALHRGDARPEGFQWLLVDDIEHQVFAWLRRGEPGDPHVVVVLNLTPVERTGFRIGFPVAGRWVEALNTDSERYHGANRGHGGAIETEAVPSGGEAQSALLTLPPLSAIYFVEERS</sequence>
<dbReference type="InterPro" id="IPR004193">
    <property type="entry name" value="Glyco_hydro_13_N"/>
</dbReference>
<protein>
    <recommendedName>
        <fullName evidence="9">1,4-alpha-glucan branching enzyme GlgB</fullName>
        <ecNumber evidence="9">2.4.1.18</ecNumber>
    </recommendedName>
    <alternativeName>
        <fullName evidence="9">1,4-alpha-D-glucan:1,4-alpha-D-glucan 6-glucosyl-transferase</fullName>
    </alternativeName>
    <alternativeName>
        <fullName evidence="9">Alpha-(1-&gt;4)-glucan branching enzyme</fullName>
    </alternativeName>
    <alternativeName>
        <fullName evidence="9">Glycogen branching enzyme</fullName>
        <shortName evidence="9">BE</shortName>
    </alternativeName>
</protein>
<keyword evidence="8 9" id="KW-0119">Carbohydrate metabolism</keyword>
<dbReference type="PIRSF" id="PIRSF000463">
    <property type="entry name" value="GlgB"/>
    <property type="match status" value="1"/>
</dbReference>
<dbReference type="FunFam" id="2.60.40.10:FF:000169">
    <property type="entry name" value="1,4-alpha-glucan branching enzyme GlgB"/>
    <property type="match status" value="1"/>
</dbReference>
<dbReference type="SMART" id="SM00642">
    <property type="entry name" value="Aamy"/>
    <property type="match status" value="1"/>
</dbReference>
<evidence type="ECO:0000256" key="3">
    <source>
        <dbReference type="ARBA" id="ARBA00009000"/>
    </source>
</evidence>
<dbReference type="SUPFAM" id="SSF81296">
    <property type="entry name" value="E set domains"/>
    <property type="match status" value="2"/>
</dbReference>
<dbReference type="AlphaFoldDB" id="A0A6H0SDS9"/>
<dbReference type="CDD" id="cd02855">
    <property type="entry name" value="E_set_GBE_prok_N"/>
    <property type="match status" value="1"/>
</dbReference>
<proteinExistence type="inferred from homology"/>
<comment type="function">
    <text evidence="9">Catalyzes the formation of the alpha-1,6-glucosidic linkages in glycogen by scission of a 1,4-alpha-linked oligosaccharide from growing alpha-1,4-glucan chains and the subsequent attachment of the oligosaccharide to the alpha-1,6 position.</text>
</comment>
<name>A0A6H0SDS9_9MICC</name>
<evidence type="ECO:0000256" key="8">
    <source>
        <dbReference type="ARBA" id="ARBA00023277"/>
    </source>
</evidence>
<evidence type="ECO:0000259" key="11">
    <source>
        <dbReference type="SMART" id="SM00642"/>
    </source>
</evidence>
<dbReference type="SUPFAM" id="SSF51011">
    <property type="entry name" value="Glycosyl hydrolase domain"/>
    <property type="match status" value="1"/>
</dbReference>
<dbReference type="InterPro" id="IPR013783">
    <property type="entry name" value="Ig-like_fold"/>
</dbReference>
<dbReference type="RefSeq" id="WP_172511042.1">
    <property type="nucleotide sequence ID" value="NZ_CP032549.1"/>
</dbReference>
<dbReference type="FunFam" id="2.60.40.1180:FF:000002">
    <property type="entry name" value="1,4-alpha-glucan branching enzyme GlgB"/>
    <property type="match status" value="1"/>
</dbReference>
<evidence type="ECO:0000256" key="6">
    <source>
        <dbReference type="ARBA" id="ARBA00022679"/>
    </source>
</evidence>
<reference evidence="12 13" key="1">
    <citation type="submission" date="2018-09" db="EMBL/GenBank/DDBJ databases">
        <title>Glutamicibacter mishrai S5-52T (LMG 29155T = KCTC 39846T).</title>
        <authorList>
            <person name="Das S.K."/>
        </authorList>
    </citation>
    <scope>NUCLEOTIDE SEQUENCE [LARGE SCALE GENOMIC DNA]</scope>
    <source>
        <strain evidence="12 13">S5-52</strain>
    </source>
</reference>
<dbReference type="InterPro" id="IPR006048">
    <property type="entry name" value="A-amylase/branching_C"/>
</dbReference>
<feature type="domain" description="Glycosyl hydrolase family 13 catalytic" evidence="11">
    <location>
        <begin position="250"/>
        <end position="618"/>
    </location>
</feature>
<dbReference type="SUPFAM" id="SSF51445">
    <property type="entry name" value="(Trans)glycosidases"/>
    <property type="match status" value="1"/>
</dbReference>
<dbReference type="GO" id="GO:0043169">
    <property type="term" value="F:cation binding"/>
    <property type="evidence" value="ECO:0007669"/>
    <property type="project" value="InterPro"/>
</dbReference>
<evidence type="ECO:0000256" key="5">
    <source>
        <dbReference type="ARBA" id="ARBA00022676"/>
    </source>
</evidence>
<evidence type="ECO:0000256" key="1">
    <source>
        <dbReference type="ARBA" id="ARBA00000826"/>
    </source>
</evidence>
<comment type="similarity">
    <text evidence="3 9">Belongs to the glycosyl hydrolase 13 family. GlgB subfamily.</text>
</comment>
<dbReference type="InterPro" id="IPR014756">
    <property type="entry name" value="Ig_E-set"/>
</dbReference>
<dbReference type="Gene3D" id="3.20.20.80">
    <property type="entry name" value="Glycosidases"/>
    <property type="match status" value="1"/>
</dbReference>
<dbReference type="Pfam" id="PF02922">
    <property type="entry name" value="CBM_48"/>
    <property type="match status" value="1"/>
</dbReference>
<dbReference type="InterPro" id="IPR037439">
    <property type="entry name" value="Branching_enzy"/>
</dbReference>
<feature type="active site" description="Proton donor" evidence="9 10">
    <location>
        <position position="461"/>
    </location>
</feature>
<dbReference type="InterPro" id="IPR044143">
    <property type="entry name" value="GlgB_N_E_set_prok"/>
</dbReference>
<keyword evidence="13" id="KW-1185">Reference proteome</keyword>
<dbReference type="GO" id="GO:0004553">
    <property type="term" value="F:hydrolase activity, hydrolyzing O-glycosyl compounds"/>
    <property type="evidence" value="ECO:0007669"/>
    <property type="project" value="InterPro"/>
</dbReference>
<dbReference type="CDD" id="cd11322">
    <property type="entry name" value="AmyAc_Glg_BE"/>
    <property type="match status" value="1"/>
</dbReference>
<comment type="subunit">
    <text evidence="9">Monomer.</text>
</comment>
<dbReference type="GO" id="GO:0005829">
    <property type="term" value="C:cytosol"/>
    <property type="evidence" value="ECO:0007669"/>
    <property type="project" value="TreeGrafter"/>
</dbReference>
<evidence type="ECO:0000313" key="12">
    <source>
        <dbReference type="EMBL" id="QIV85802.1"/>
    </source>
</evidence>
<dbReference type="HAMAP" id="MF_00685">
    <property type="entry name" value="GlgB"/>
    <property type="match status" value="1"/>
</dbReference>
<dbReference type="InterPro" id="IPR006407">
    <property type="entry name" value="GlgB"/>
</dbReference>
<organism evidence="12 13">
    <name type="scientific">Glutamicibacter mishrai</name>
    <dbReference type="NCBI Taxonomy" id="1775880"/>
    <lineage>
        <taxon>Bacteria</taxon>
        <taxon>Bacillati</taxon>
        <taxon>Actinomycetota</taxon>
        <taxon>Actinomycetes</taxon>
        <taxon>Micrococcales</taxon>
        <taxon>Micrococcaceae</taxon>
        <taxon>Glutamicibacter</taxon>
    </lineage>
</organism>
<comment type="catalytic activity">
    <reaction evidence="1 9">
        <text>Transfers a segment of a (1-&gt;4)-alpha-D-glucan chain to a primary hydroxy group in a similar glucan chain.</text>
        <dbReference type="EC" id="2.4.1.18"/>
    </reaction>
</comment>
<evidence type="ECO:0000256" key="10">
    <source>
        <dbReference type="PIRSR" id="PIRSR000463-1"/>
    </source>
</evidence>
<comment type="pathway">
    <text evidence="2 9">Glycan biosynthesis; glycogen biosynthesis.</text>
</comment>
<keyword evidence="4 9" id="KW-0321">Glycogen metabolism</keyword>
<feature type="active site" description="Nucleophile" evidence="9 10">
    <location>
        <position position="408"/>
    </location>
</feature>
<evidence type="ECO:0000256" key="9">
    <source>
        <dbReference type="HAMAP-Rule" id="MF_00685"/>
    </source>
</evidence>
<dbReference type="Gene3D" id="2.60.40.10">
    <property type="entry name" value="Immunoglobulins"/>
    <property type="match status" value="1"/>
</dbReference>